<keyword evidence="11" id="KW-0963">Cytoplasm</keyword>
<protein>
    <recommendedName>
        <fullName evidence="4 11">Guanylate kinase</fullName>
        <ecNumber evidence="3 11">2.7.4.8</ecNumber>
    </recommendedName>
    <alternativeName>
        <fullName evidence="9 11">GMP kinase</fullName>
    </alternativeName>
</protein>
<comment type="subcellular location">
    <subcellularLocation>
        <location evidence="11">Cytoplasm</location>
    </subcellularLocation>
</comment>
<dbReference type="GO" id="GO:0004385">
    <property type="term" value="F:GMP kinase activity"/>
    <property type="evidence" value="ECO:0007669"/>
    <property type="project" value="UniProtKB-UniRule"/>
</dbReference>
<dbReference type="PANTHER" id="PTHR23117">
    <property type="entry name" value="GUANYLATE KINASE-RELATED"/>
    <property type="match status" value="1"/>
</dbReference>
<keyword evidence="7 11" id="KW-0418">Kinase</keyword>
<evidence type="ECO:0000256" key="6">
    <source>
        <dbReference type="ARBA" id="ARBA00022741"/>
    </source>
</evidence>
<comment type="similarity">
    <text evidence="2 11">Belongs to the guanylate kinase family.</text>
</comment>
<proteinExistence type="inferred from homology"/>
<comment type="caution">
    <text evidence="13">The sequence shown here is derived from an EMBL/GenBank/DDBJ whole genome shotgun (WGS) entry which is preliminary data.</text>
</comment>
<evidence type="ECO:0000256" key="10">
    <source>
        <dbReference type="ARBA" id="ARBA00048594"/>
    </source>
</evidence>
<sequence length="204" mass="22390">MAEQTTPARLTVLAGPTAVGKGTVSADLRARYPNIWLSVSATTRPARPGEVDGVHYLFLKPEEFAAMVAGGEFLEWAVVHGRNSYGTPRQPVAERLAAGQPALLEIDLQGARQVRQTMPEARFVFLAPPSWEELVRRLEGRGTEDAEERERRLVTAQVELAAAAEFDHTIINDDVHRATDELVALMGCGPQPGERLTHTDDTNR</sequence>
<evidence type="ECO:0000256" key="4">
    <source>
        <dbReference type="ARBA" id="ARBA00016296"/>
    </source>
</evidence>
<dbReference type="PROSITE" id="PS50052">
    <property type="entry name" value="GUANYLATE_KINASE_2"/>
    <property type="match status" value="1"/>
</dbReference>
<dbReference type="InterPro" id="IPR017665">
    <property type="entry name" value="Guanylate_kinase"/>
</dbReference>
<keyword evidence="14" id="KW-1185">Reference proteome</keyword>
<dbReference type="InterPro" id="IPR020590">
    <property type="entry name" value="Guanylate_kinase_CS"/>
</dbReference>
<dbReference type="InterPro" id="IPR008144">
    <property type="entry name" value="Guanylate_kin-like_dom"/>
</dbReference>
<feature type="binding site" evidence="11">
    <location>
        <begin position="15"/>
        <end position="22"/>
    </location>
    <ligand>
        <name>ATP</name>
        <dbReference type="ChEBI" id="CHEBI:30616"/>
    </ligand>
</feature>
<dbReference type="PROSITE" id="PS00856">
    <property type="entry name" value="GUANYLATE_KINASE_1"/>
    <property type="match status" value="1"/>
</dbReference>
<dbReference type="CDD" id="cd00071">
    <property type="entry name" value="GMPK"/>
    <property type="match status" value="1"/>
</dbReference>
<evidence type="ECO:0000256" key="1">
    <source>
        <dbReference type="ARBA" id="ARBA00003531"/>
    </source>
</evidence>
<evidence type="ECO:0000256" key="7">
    <source>
        <dbReference type="ARBA" id="ARBA00022777"/>
    </source>
</evidence>
<organism evidence="13 14">
    <name type="scientific">Occultella aeris</name>
    <dbReference type="NCBI Taxonomy" id="2761496"/>
    <lineage>
        <taxon>Bacteria</taxon>
        <taxon>Bacillati</taxon>
        <taxon>Actinomycetota</taxon>
        <taxon>Actinomycetes</taxon>
        <taxon>Micrococcales</taxon>
        <taxon>Ruaniaceae</taxon>
        <taxon>Occultella</taxon>
    </lineage>
</organism>
<name>A0A7M4DSY2_9MICO</name>
<comment type="catalytic activity">
    <reaction evidence="10 11">
        <text>GMP + ATP = GDP + ADP</text>
        <dbReference type="Rhea" id="RHEA:20780"/>
        <dbReference type="ChEBI" id="CHEBI:30616"/>
        <dbReference type="ChEBI" id="CHEBI:58115"/>
        <dbReference type="ChEBI" id="CHEBI:58189"/>
        <dbReference type="ChEBI" id="CHEBI:456216"/>
        <dbReference type="EC" id="2.7.4.8"/>
    </reaction>
</comment>
<dbReference type="Gene3D" id="3.40.50.300">
    <property type="entry name" value="P-loop containing nucleotide triphosphate hydrolases"/>
    <property type="match status" value="1"/>
</dbReference>
<dbReference type="FunFam" id="3.30.63.10:FF:000002">
    <property type="entry name" value="Guanylate kinase 1"/>
    <property type="match status" value="1"/>
</dbReference>
<evidence type="ECO:0000256" key="11">
    <source>
        <dbReference type="HAMAP-Rule" id="MF_00328"/>
    </source>
</evidence>
<evidence type="ECO:0000256" key="8">
    <source>
        <dbReference type="ARBA" id="ARBA00022840"/>
    </source>
</evidence>
<dbReference type="Pfam" id="PF00625">
    <property type="entry name" value="Guanylate_kin"/>
    <property type="match status" value="1"/>
</dbReference>
<dbReference type="GO" id="GO:0005524">
    <property type="term" value="F:ATP binding"/>
    <property type="evidence" value="ECO:0007669"/>
    <property type="project" value="UniProtKB-UniRule"/>
</dbReference>
<dbReference type="SMART" id="SM00072">
    <property type="entry name" value="GuKc"/>
    <property type="match status" value="1"/>
</dbReference>
<evidence type="ECO:0000313" key="14">
    <source>
        <dbReference type="Proteomes" id="UP000419743"/>
    </source>
</evidence>
<dbReference type="InterPro" id="IPR008145">
    <property type="entry name" value="GK/Ca_channel_bsu"/>
</dbReference>
<keyword evidence="5 11" id="KW-0808">Transferase</keyword>
<dbReference type="Gene3D" id="3.30.63.10">
    <property type="entry name" value="Guanylate Kinase phosphate binding domain"/>
    <property type="match status" value="1"/>
</dbReference>
<evidence type="ECO:0000256" key="5">
    <source>
        <dbReference type="ARBA" id="ARBA00022679"/>
    </source>
</evidence>
<evidence type="ECO:0000313" key="13">
    <source>
        <dbReference type="EMBL" id="VZO40576.1"/>
    </source>
</evidence>
<evidence type="ECO:0000256" key="2">
    <source>
        <dbReference type="ARBA" id="ARBA00005790"/>
    </source>
</evidence>
<dbReference type="RefSeq" id="WP_156743824.1">
    <property type="nucleotide sequence ID" value="NZ_CACRYJ010000071.1"/>
</dbReference>
<dbReference type="NCBIfam" id="TIGR03263">
    <property type="entry name" value="guanyl_kin"/>
    <property type="match status" value="1"/>
</dbReference>
<evidence type="ECO:0000256" key="3">
    <source>
        <dbReference type="ARBA" id="ARBA00012961"/>
    </source>
</evidence>
<gene>
    <name evidence="11 13" type="primary">gmk</name>
    <name evidence="13" type="ORF">HALOF300_05284</name>
</gene>
<dbReference type="InterPro" id="IPR027417">
    <property type="entry name" value="P-loop_NTPase"/>
</dbReference>
<dbReference type="AlphaFoldDB" id="A0A7M4DSY2"/>
<dbReference type="Proteomes" id="UP000419743">
    <property type="component" value="Unassembled WGS sequence"/>
</dbReference>
<evidence type="ECO:0000259" key="12">
    <source>
        <dbReference type="PROSITE" id="PS50052"/>
    </source>
</evidence>
<accession>A0A7M4DSY2</accession>
<dbReference type="PANTHER" id="PTHR23117:SF13">
    <property type="entry name" value="GUANYLATE KINASE"/>
    <property type="match status" value="1"/>
</dbReference>
<keyword evidence="8 11" id="KW-0067">ATP-binding</keyword>
<comment type="function">
    <text evidence="1 11">Essential for recycling GMP and indirectly, cGMP.</text>
</comment>
<dbReference type="EMBL" id="CACRYJ010000071">
    <property type="protein sequence ID" value="VZO40576.1"/>
    <property type="molecule type" value="Genomic_DNA"/>
</dbReference>
<dbReference type="HAMAP" id="MF_00328">
    <property type="entry name" value="Guanylate_kinase"/>
    <property type="match status" value="1"/>
</dbReference>
<dbReference type="EC" id="2.7.4.8" evidence="3 11"/>
<keyword evidence="6 11" id="KW-0547">Nucleotide-binding</keyword>
<reference evidence="13 14" key="1">
    <citation type="submission" date="2019-11" db="EMBL/GenBank/DDBJ databases">
        <authorList>
            <person name="Criscuolo A."/>
        </authorList>
    </citation>
    <scope>NUCLEOTIDE SEQUENCE [LARGE SCALE GENOMIC DNA]</scope>
    <source>
        <strain evidence="13">CIP111667</strain>
    </source>
</reference>
<evidence type="ECO:0000256" key="9">
    <source>
        <dbReference type="ARBA" id="ARBA00030128"/>
    </source>
</evidence>
<dbReference type="GO" id="GO:0005829">
    <property type="term" value="C:cytosol"/>
    <property type="evidence" value="ECO:0007669"/>
    <property type="project" value="TreeGrafter"/>
</dbReference>
<feature type="domain" description="Guanylate kinase-like" evidence="12">
    <location>
        <begin position="8"/>
        <end position="187"/>
    </location>
</feature>
<dbReference type="SUPFAM" id="SSF52540">
    <property type="entry name" value="P-loop containing nucleoside triphosphate hydrolases"/>
    <property type="match status" value="1"/>
</dbReference>